<reference evidence="1" key="1">
    <citation type="submission" date="2023-07" db="EMBL/GenBank/DDBJ databases">
        <authorList>
            <person name="Stuckert A."/>
        </authorList>
    </citation>
    <scope>NUCLEOTIDE SEQUENCE</scope>
</reference>
<comment type="caution">
    <text evidence="1">The sequence shown here is derived from an EMBL/GenBank/DDBJ whole genome shotgun (WGS) entry which is preliminary data.</text>
</comment>
<protein>
    <submittedName>
        <fullName evidence="1">Uncharacterized protein</fullName>
    </submittedName>
</protein>
<evidence type="ECO:0000313" key="2">
    <source>
        <dbReference type="Proteomes" id="UP001176940"/>
    </source>
</evidence>
<proteinExistence type="predicted"/>
<dbReference type="Proteomes" id="UP001176940">
    <property type="component" value="Unassembled WGS sequence"/>
</dbReference>
<gene>
    <name evidence="1" type="ORF">RIMI_LOCUS1136707</name>
</gene>
<keyword evidence="2" id="KW-1185">Reference proteome</keyword>
<dbReference type="EMBL" id="CAUEEQ010001459">
    <property type="protein sequence ID" value="CAJ0919826.1"/>
    <property type="molecule type" value="Genomic_DNA"/>
</dbReference>
<sequence length="55" mass="6157">MKRKLAAVELKKHLGTKTSLNRCHTHRFSDVCGESSDETKFWTFFPPTSDSTAGA</sequence>
<name>A0ABN9KQI8_9NEOB</name>
<evidence type="ECO:0000313" key="1">
    <source>
        <dbReference type="EMBL" id="CAJ0919826.1"/>
    </source>
</evidence>
<organism evidence="1 2">
    <name type="scientific">Ranitomeya imitator</name>
    <name type="common">mimic poison frog</name>
    <dbReference type="NCBI Taxonomy" id="111125"/>
    <lineage>
        <taxon>Eukaryota</taxon>
        <taxon>Metazoa</taxon>
        <taxon>Chordata</taxon>
        <taxon>Craniata</taxon>
        <taxon>Vertebrata</taxon>
        <taxon>Euteleostomi</taxon>
        <taxon>Amphibia</taxon>
        <taxon>Batrachia</taxon>
        <taxon>Anura</taxon>
        <taxon>Neobatrachia</taxon>
        <taxon>Hyloidea</taxon>
        <taxon>Dendrobatidae</taxon>
        <taxon>Dendrobatinae</taxon>
        <taxon>Ranitomeya</taxon>
    </lineage>
</organism>
<accession>A0ABN9KQI8</accession>